<dbReference type="InterPro" id="IPR029052">
    <property type="entry name" value="Metallo-depent_PP-like"/>
</dbReference>
<evidence type="ECO:0000313" key="3">
    <source>
        <dbReference type="Proteomes" id="UP000887226"/>
    </source>
</evidence>
<dbReference type="InterPro" id="IPR051693">
    <property type="entry name" value="UPF0046_metallophosphoest"/>
</dbReference>
<evidence type="ECO:0000313" key="2">
    <source>
        <dbReference type="EMBL" id="KAG9245953.1"/>
    </source>
</evidence>
<sequence>MASKTVSTRMMVTSDTHEHELDGRNMPEVDVLIHTGDLTHSQDLVRLQKSVKADLKLEIAHEGGHKAALYIMTGVLARDAGVTNPEEGVSHFQLIGFIATNPIPGTGKDLVITHVPPHSILESNFGCCNLLRAVSRTRPPMHCFGHVHESYGSKLVTWNPDGSVKEPEKATRLETEEVDEYSYPYEWPIKRGQQPLMVNAALVMDTSKGSKLNNKPFVVTLDLPYQ</sequence>
<dbReference type="Proteomes" id="UP000887226">
    <property type="component" value="Unassembled WGS sequence"/>
</dbReference>
<dbReference type="AlphaFoldDB" id="A0A9P8CG77"/>
<reference evidence="2" key="1">
    <citation type="journal article" date="2021" name="IMA Fungus">
        <title>Genomic characterization of three marine fungi, including Emericellopsis atlantica sp. nov. with signatures of a generalist lifestyle and marine biomass degradation.</title>
        <authorList>
            <person name="Hagestad O.C."/>
            <person name="Hou L."/>
            <person name="Andersen J.H."/>
            <person name="Hansen E.H."/>
            <person name="Altermark B."/>
            <person name="Li C."/>
            <person name="Kuhnert E."/>
            <person name="Cox R.J."/>
            <person name="Crous P.W."/>
            <person name="Spatafora J.W."/>
            <person name="Lail K."/>
            <person name="Amirebrahimi M."/>
            <person name="Lipzen A."/>
            <person name="Pangilinan J."/>
            <person name="Andreopoulos W."/>
            <person name="Hayes R.D."/>
            <person name="Ng V."/>
            <person name="Grigoriev I.V."/>
            <person name="Jackson S.A."/>
            <person name="Sutton T.D.S."/>
            <person name="Dobson A.D.W."/>
            <person name="Rama T."/>
        </authorList>
    </citation>
    <scope>NUCLEOTIDE SEQUENCE</scope>
    <source>
        <strain evidence="2">TRa3180A</strain>
    </source>
</reference>
<evidence type="ECO:0000256" key="1">
    <source>
        <dbReference type="SAM" id="MobiDB-lite"/>
    </source>
</evidence>
<feature type="region of interest" description="Disordered" evidence="1">
    <location>
        <begin position="1"/>
        <end position="21"/>
    </location>
</feature>
<organism evidence="2 3">
    <name type="scientific">Calycina marina</name>
    <dbReference type="NCBI Taxonomy" id="1763456"/>
    <lineage>
        <taxon>Eukaryota</taxon>
        <taxon>Fungi</taxon>
        <taxon>Dikarya</taxon>
        <taxon>Ascomycota</taxon>
        <taxon>Pezizomycotina</taxon>
        <taxon>Leotiomycetes</taxon>
        <taxon>Helotiales</taxon>
        <taxon>Pezizellaceae</taxon>
        <taxon>Calycina</taxon>
    </lineage>
</organism>
<dbReference type="PANTHER" id="PTHR12905:SF0">
    <property type="entry name" value="CALCINEURIN-LIKE PHOSPHOESTERASE DOMAIN-CONTAINING PROTEIN"/>
    <property type="match status" value="1"/>
</dbReference>
<dbReference type="SUPFAM" id="SSF56300">
    <property type="entry name" value="Metallo-dependent phosphatases"/>
    <property type="match status" value="1"/>
</dbReference>
<comment type="caution">
    <text evidence="2">The sequence shown here is derived from an EMBL/GenBank/DDBJ whole genome shotgun (WGS) entry which is preliminary data.</text>
</comment>
<name>A0A9P8CG77_9HELO</name>
<gene>
    <name evidence="2" type="ORF">BJ878DRAFT_581637</name>
</gene>
<proteinExistence type="predicted"/>
<dbReference type="EMBL" id="MU253823">
    <property type="protein sequence ID" value="KAG9245953.1"/>
    <property type="molecule type" value="Genomic_DNA"/>
</dbReference>
<accession>A0A9P8CG77</accession>
<dbReference type="Gene3D" id="3.60.21.10">
    <property type="match status" value="2"/>
</dbReference>
<keyword evidence="3" id="KW-1185">Reference proteome</keyword>
<feature type="compositionally biased region" description="Polar residues" evidence="1">
    <location>
        <begin position="1"/>
        <end position="14"/>
    </location>
</feature>
<protein>
    <submittedName>
        <fullName evidence="2">Ser/Thr protein phosphatase family protein-like protein</fullName>
    </submittedName>
</protein>
<dbReference type="OrthoDB" id="630188at2759"/>
<dbReference type="PANTHER" id="PTHR12905">
    <property type="entry name" value="METALLOPHOSPHOESTERASE"/>
    <property type="match status" value="1"/>
</dbReference>